<feature type="region of interest" description="Disordered" evidence="5">
    <location>
        <begin position="373"/>
        <end position="597"/>
    </location>
</feature>
<dbReference type="SUPFAM" id="SSF46785">
    <property type="entry name" value="Winged helix' DNA-binding domain"/>
    <property type="match status" value="1"/>
</dbReference>
<feature type="region of interest" description="Disordered" evidence="5">
    <location>
        <begin position="81"/>
        <end position="145"/>
    </location>
</feature>
<evidence type="ECO:0000256" key="2">
    <source>
        <dbReference type="ARBA" id="ARBA00023125"/>
    </source>
</evidence>
<dbReference type="OrthoDB" id="5954824at2759"/>
<evidence type="ECO:0000256" key="1">
    <source>
        <dbReference type="ARBA" id="ARBA00004123"/>
    </source>
</evidence>
<dbReference type="GO" id="GO:0005634">
    <property type="term" value="C:nucleus"/>
    <property type="evidence" value="ECO:0007669"/>
    <property type="project" value="UniProtKB-SubCell"/>
</dbReference>
<dbReference type="PROSITE" id="PS00658">
    <property type="entry name" value="FORK_HEAD_2"/>
    <property type="match status" value="1"/>
</dbReference>
<feature type="compositionally biased region" description="Pro residues" evidence="5">
    <location>
        <begin position="416"/>
        <end position="436"/>
    </location>
</feature>
<organism evidence="7 8">
    <name type="scientific">Lachnellula suecica</name>
    <dbReference type="NCBI Taxonomy" id="602035"/>
    <lineage>
        <taxon>Eukaryota</taxon>
        <taxon>Fungi</taxon>
        <taxon>Dikarya</taxon>
        <taxon>Ascomycota</taxon>
        <taxon>Pezizomycotina</taxon>
        <taxon>Leotiomycetes</taxon>
        <taxon>Helotiales</taxon>
        <taxon>Lachnaceae</taxon>
        <taxon>Lachnellula</taxon>
    </lineage>
</organism>
<keyword evidence="3 4" id="KW-0539">Nucleus</keyword>
<feature type="region of interest" description="Disordered" evidence="5">
    <location>
        <begin position="244"/>
        <end position="289"/>
    </location>
</feature>
<name>A0A8T9BSS8_9HELO</name>
<dbReference type="Pfam" id="PF00250">
    <property type="entry name" value="Forkhead"/>
    <property type="match status" value="1"/>
</dbReference>
<dbReference type="AlphaFoldDB" id="A0A8T9BSS8"/>
<dbReference type="SMART" id="SM00339">
    <property type="entry name" value="FH"/>
    <property type="match status" value="1"/>
</dbReference>
<evidence type="ECO:0000256" key="5">
    <source>
        <dbReference type="SAM" id="MobiDB-lite"/>
    </source>
</evidence>
<feature type="compositionally biased region" description="Basic and acidic residues" evidence="5">
    <location>
        <begin position="545"/>
        <end position="562"/>
    </location>
</feature>
<dbReference type="InterPro" id="IPR050211">
    <property type="entry name" value="FOX_domain-containing"/>
</dbReference>
<feature type="compositionally biased region" description="Polar residues" evidence="5">
    <location>
        <begin position="584"/>
        <end position="597"/>
    </location>
</feature>
<comment type="subcellular location">
    <subcellularLocation>
        <location evidence="1 4">Nucleus</location>
    </subcellularLocation>
</comment>
<evidence type="ECO:0000256" key="4">
    <source>
        <dbReference type="PROSITE-ProRule" id="PRU00089"/>
    </source>
</evidence>
<feature type="compositionally biased region" description="Low complexity" evidence="5">
    <location>
        <begin position="468"/>
        <end position="482"/>
    </location>
</feature>
<protein>
    <submittedName>
        <fullName evidence="7">Forkhead protein sep1</fullName>
    </submittedName>
</protein>
<dbReference type="EMBL" id="QGMK01002317">
    <property type="protein sequence ID" value="TVY59567.1"/>
    <property type="molecule type" value="Genomic_DNA"/>
</dbReference>
<feature type="region of interest" description="Disordered" evidence="5">
    <location>
        <begin position="809"/>
        <end position="837"/>
    </location>
</feature>
<evidence type="ECO:0000259" key="6">
    <source>
        <dbReference type="PROSITE" id="PS50039"/>
    </source>
</evidence>
<feature type="DNA-binding region" description="Fork-head" evidence="4">
    <location>
        <begin position="287"/>
        <end position="377"/>
    </location>
</feature>
<dbReference type="PANTHER" id="PTHR11829">
    <property type="entry name" value="FORKHEAD BOX PROTEIN"/>
    <property type="match status" value="1"/>
</dbReference>
<dbReference type="PANTHER" id="PTHR11829:SF343">
    <property type="entry name" value="FORK-HEAD DOMAIN-CONTAINING PROTEIN"/>
    <property type="match status" value="1"/>
</dbReference>
<dbReference type="Gene3D" id="1.10.10.10">
    <property type="entry name" value="Winged helix-like DNA-binding domain superfamily/Winged helix DNA-binding domain"/>
    <property type="match status" value="1"/>
</dbReference>
<feature type="compositionally biased region" description="Low complexity" evidence="5">
    <location>
        <begin position="392"/>
        <end position="411"/>
    </location>
</feature>
<feature type="non-terminal residue" evidence="7">
    <location>
        <position position="1"/>
    </location>
</feature>
<feature type="non-terminal residue" evidence="7">
    <location>
        <position position="837"/>
    </location>
</feature>
<dbReference type="PRINTS" id="PR00053">
    <property type="entry name" value="FORKHEAD"/>
</dbReference>
<dbReference type="GO" id="GO:0000978">
    <property type="term" value="F:RNA polymerase II cis-regulatory region sequence-specific DNA binding"/>
    <property type="evidence" value="ECO:0007669"/>
    <property type="project" value="TreeGrafter"/>
</dbReference>
<evidence type="ECO:0000313" key="8">
    <source>
        <dbReference type="Proteomes" id="UP000469558"/>
    </source>
</evidence>
<evidence type="ECO:0000313" key="7">
    <source>
        <dbReference type="EMBL" id="TVY59567.1"/>
    </source>
</evidence>
<dbReference type="CDD" id="cd00059">
    <property type="entry name" value="FH_FOX"/>
    <property type="match status" value="1"/>
</dbReference>
<dbReference type="InterPro" id="IPR036390">
    <property type="entry name" value="WH_DNA-bd_sf"/>
</dbReference>
<dbReference type="Proteomes" id="UP000469558">
    <property type="component" value="Unassembled WGS sequence"/>
</dbReference>
<proteinExistence type="predicted"/>
<gene>
    <name evidence="7" type="primary">sep1</name>
    <name evidence="7" type="ORF">LSUE1_G008518</name>
</gene>
<feature type="compositionally biased region" description="Polar residues" evidence="5">
    <location>
        <begin position="814"/>
        <end position="837"/>
    </location>
</feature>
<dbReference type="FunFam" id="1.10.10.10:FF:000260">
    <property type="entry name" value="Forkhead transcription factor (Sep1)"/>
    <property type="match status" value="1"/>
</dbReference>
<dbReference type="InterPro" id="IPR036388">
    <property type="entry name" value="WH-like_DNA-bd_sf"/>
</dbReference>
<comment type="caution">
    <text evidence="7">The sequence shown here is derived from an EMBL/GenBank/DDBJ whole genome shotgun (WGS) entry which is preliminary data.</text>
</comment>
<reference evidence="7 8" key="1">
    <citation type="submission" date="2018-05" db="EMBL/GenBank/DDBJ databases">
        <title>Genome sequencing and assembly of the regulated plant pathogen Lachnellula willkommii and related sister species for the development of diagnostic species identification markers.</title>
        <authorList>
            <person name="Giroux E."/>
            <person name="Bilodeau G."/>
        </authorList>
    </citation>
    <scope>NUCLEOTIDE SEQUENCE [LARGE SCALE GENOMIC DNA]</scope>
    <source>
        <strain evidence="7 8">CBS 268.59</strain>
    </source>
</reference>
<evidence type="ECO:0000256" key="3">
    <source>
        <dbReference type="ARBA" id="ARBA00023242"/>
    </source>
</evidence>
<dbReference type="GO" id="GO:0001228">
    <property type="term" value="F:DNA-binding transcription activator activity, RNA polymerase II-specific"/>
    <property type="evidence" value="ECO:0007669"/>
    <property type="project" value="UniProtKB-ARBA"/>
</dbReference>
<feature type="compositionally biased region" description="Basic and acidic residues" evidence="5">
    <location>
        <begin position="244"/>
        <end position="259"/>
    </location>
</feature>
<feature type="compositionally biased region" description="Low complexity" evidence="5">
    <location>
        <begin position="89"/>
        <end position="100"/>
    </location>
</feature>
<feature type="domain" description="Fork-head" evidence="6">
    <location>
        <begin position="287"/>
        <end position="377"/>
    </location>
</feature>
<feature type="compositionally biased region" description="Low complexity" evidence="5">
    <location>
        <begin position="522"/>
        <end position="534"/>
    </location>
</feature>
<dbReference type="InterPro" id="IPR001766">
    <property type="entry name" value="Fork_head_dom"/>
</dbReference>
<sequence>PESTVISLHNPIDDPTNASKSPSLDNLFTIFIADFTYSVPLTLNTPRRKQPSPAEKTHCVDLVIDPSRYYRPLQIYQDPVTSFDRAPMPSSKNSSNQKKPSPLRPLKNAATRRNIVFNPPQAGPHKQSPFKTKHQLSSSPSRAPFGNKLNMIPMPPPGEPIYNTDSIEKKQPVMSKFKTGSNTGPQKALFTTFSSSSISDKENYSQPYYPDHSTLFNDGLPSGNFSLEGLYGQKPAPKRLMDAAPIHESRPLKKTKSEEVQQGEESSEANYLPAPESFPPLHDDGSKPSHSYAQLIGMSILRAPSRRLTLAQIYKWISDTYSFYSASDAGWQNSIRHNLSLNKAFIKQERPKDDPGKGNYWAIQPGMETGFIKDKSRKSAGGNDNGPVMSALPTPTLQPELPQSSLPQQGSFKPLVPAPRPQELPPKPTYSPPEPQLPKASEELSSDATIPASDAYLELEQDEATQEAPSSPLLQSSPPAALMHSSPPIPRHVPRRQHTPPPVPRFPSSSRSRSHKRKFASMDDSGYLSSLDSSAMRPHRMLTSEADRPRMKRGRAEEEIARLRGSSYDSPTKSRACFAPPSSSPVRQSIKNRSSQMLPPLTPMVKLKAPMRPPPSVSPNTNLRMHRDKVREMVGSPLRGVTSLDENLPWSPAFNLDDNYLFQEFTHGDFDIFTDSTGFLSVPGMGSPEKKSAKRPRLDRSRSANILADISNSNYSKSITSTPLLKLTPGLSSSIFKSPSKGLGLMDSPTKLLSIDNSLSPFKLPAQSPSFNHQAFDLPHDDFLGAEFLSEELDDFSGVDIMQGFQKIGAGGASSRSTPKTNTSSRPPFGRSFTSRF</sequence>
<dbReference type="PROSITE" id="PS50039">
    <property type="entry name" value="FORK_HEAD_3"/>
    <property type="match status" value="1"/>
</dbReference>
<dbReference type="InterPro" id="IPR030456">
    <property type="entry name" value="TF_fork_head_CS_2"/>
</dbReference>
<feature type="region of interest" description="Disordered" evidence="5">
    <location>
        <begin position="1"/>
        <end position="20"/>
    </location>
</feature>
<accession>A0A8T9BSS8</accession>
<keyword evidence="8" id="KW-1185">Reference proteome</keyword>
<keyword evidence="2 4" id="KW-0238">DNA-binding</keyword>